<dbReference type="GO" id="GO:0016887">
    <property type="term" value="F:ATP hydrolysis activity"/>
    <property type="evidence" value="ECO:0007669"/>
    <property type="project" value="InterPro"/>
</dbReference>
<feature type="compositionally biased region" description="Acidic residues" evidence="7">
    <location>
        <begin position="296"/>
        <end position="310"/>
    </location>
</feature>
<dbReference type="InterPro" id="IPR003439">
    <property type="entry name" value="ABC_transporter-like_ATP-bd"/>
</dbReference>
<keyword evidence="5" id="KW-0067">ATP-binding</keyword>
<dbReference type="PANTHER" id="PTHR42711:SF5">
    <property type="entry name" value="ABC TRANSPORTER ATP-BINDING PROTEIN NATA"/>
    <property type="match status" value="1"/>
</dbReference>
<dbReference type="AlphaFoldDB" id="A0A1G9CF91"/>
<evidence type="ECO:0000256" key="1">
    <source>
        <dbReference type="ARBA" id="ARBA00004202"/>
    </source>
</evidence>
<keyword evidence="3" id="KW-0813">Transport</keyword>
<dbReference type="InterPro" id="IPR027417">
    <property type="entry name" value="P-loop_NTPase"/>
</dbReference>
<organism evidence="9 10">
    <name type="scientific">Actinopolyspora mzabensis</name>
    <dbReference type="NCBI Taxonomy" id="995066"/>
    <lineage>
        <taxon>Bacteria</taxon>
        <taxon>Bacillati</taxon>
        <taxon>Actinomycetota</taxon>
        <taxon>Actinomycetes</taxon>
        <taxon>Actinopolysporales</taxon>
        <taxon>Actinopolysporaceae</taxon>
        <taxon>Actinopolyspora</taxon>
    </lineage>
</organism>
<gene>
    <name evidence="9" type="ORF">SAMN04487820_108278</name>
</gene>
<evidence type="ECO:0000256" key="4">
    <source>
        <dbReference type="ARBA" id="ARBA00022741"/>
    </source>
</evidence>
<evidence type="ECO:0000256" key="3">
    <source>
        <dbReference type="ARBA" id="ARBA00022448"/>
    </source>
</evidence>
<keyword evidence="4" id="KW-0547">Nucleotide-binding</keyword>
<feature type="compositionally biased region" description="Acidic residues" evidence="7">
    <location>
        <begin position="318"/>
        <end position="331"/>
    </location>
</feature>
<sequence>MSTEGVAITARGISVRGPLGPVFSNVDVEIRPGELATVTGPSGTGRTALLLTLSGRLHPITGAIEVDGRPLPKGAKRARTLIAPARLRPGFELEGRWRVREAVRERRITTKVDNDDISDAFDLVGIDPEPEALIDSLHPGERLLLAVALGMAALPAGLLVDDVELGLPEAARTRVWAALETVARTGTTVVASNTDPPRFEAGPVIRLPGPNGETPHRAGGTAPETTLLPGQEPNTVEFDTETTRILGADAVTEPHTFDTAALSRDPAQLALFEAPEPTAPPEPDPSHPDPSRPETAESESTDSDAMDSDTPEASPEAEPTDSDSEDDGDPR</sequence>
<evidence type="ECO:0000256" key="2">
    <source>
        <dbReference type="ARBA" id="ARBA00005417"/>
    </source>
</evidence>
<evidence type="ECO:0000313" key="9">
    <source>
        <dbReference type="EMBL" id="SDK50134.1"/>
    </source>
</evidence>
<evidence type="ECO:0000259" key="8">
    <source>
        <dbReference type="PROSITE" id="PS50893"/>
    </source>
</evidence>
<dbReference type="GO" id="GO:0046677">
    <property type="term" value="P:response to antibiotic"/>
    <property type="evidence" value="ECO:0007669"/>
    <property type="project" value="UniProtKB-KW"/>
</dbReference>
<dbReference type="Gene3D" id="3.40.50.300">
    <property type="entry name" value="P-loop containing nucleotide triphosphate hydrolases"/>
    <property type="match status" value="1"/>
</dbReference>
<feature type="domain" description="ABC transporter" evidence="8">
    <location>
        <begin position="8"/>
        <end position="238"/>
    </location>
</feature>
<keyword evidence="10" id="KW-1185">Reference proteome</keyword>
<reference evidence="10" key="1">
    <citation type="submission" date="2016-10" db="EMBL/GenBank/DDBJ databases">
        <authorList>
            <person name="Varghese N."/>
            <person name="Submissions S."/>
        </authorList>
    </citation>
    <scope>NUCLEOTIDE SEQUENCE [LARGE SCALE GENOMIC DNA]</scope>
    <source>
        <strain evidence="10">DSM 45460</strain>
    </source>
</reference>
<evidence type="ECO:0000313" key="10">
    <source>
        <dbReference type="Proteomes" id="UP000199213"/>
    </source>
</evidence>
<comment type="subcellular location">
    <subcellularLocation>
        <location evidence="1">Cell membrane</location>
        <topology evidence="1">Peripheral membrane protein</topology>
    </subcellularLocation>
</comment>
<dbReference type="Proteomes" id="UP000199213">
    <property type="component" value="Unassembled WGS sequence"/>
</dbReference>
<evidence type="ECO:0000256" key="5">
    <source>
        <dbReference type="ARBA" id="ARBA00022840"/>
    </source>
</evidence>
<dbReference type="RefSeq" id="WP_092629159.1">
    <property type="nucleotide sequence ID" value="NZ_FNFM01000008.1"/>
</dbReference>
<keyword evidence="6" id="KW-0046">Antibiotic resistance</keyword>
<feature type="region of interest" description="Disordered" evidence="7">
    <location>
        <begin position="274"/>
        <end position="331"/>
    </location>
</feature>
<comment type="similarity">
    <text evidence="2">Belongs to the ABC transporter superfamily.</text>
</comment>
<dbReference type="PANTHER" id="PTHR42711">
    <property type="entry name" value="ABC TRANSPORTER ATP-BINDING PROTEIN"/>
    <property type="match status" value="1"/>
</dbReference>
<dbReference type="SUPFAM" id="SSF52540">
    <property type="entry name" value="P-loop containing nucleoside triphosphate hydrolases"/>
    <property type="match status" value="1"/>
</dbReference>
<dbReference type="OrthoDB" id="3243210at2"/>
<accession>A0A1G9CF91</accession>
<dbReference type="GO" id="GO:0005524">
    <property type="term" value="F:ATP binding"/>
    <property type="evidence" value="ECO:0007669"/>
    <property type="project" value="UniProtKB-KW"/>
</dbReference>
<feature type="region of interest" description="Disordered" evidence="7">
    <location>
        <begin position="190"/>
        <end position="234"/>
    </location>
</feature>
<feature type="compositionally biased region" description="Basic and acidic residues" evidence="7">
    <location>
        <begin position="284"/>
        <end position="295"/>
    </location>
</feature>
<dbReference type="SMART" id="SM00382">
    <property type="entry name" value="AAA"/>
    <property type="match status" value="1"/>
</dbReference>
<proteinExistence type="inferred from homology"/>
<evidence type="ECO:0000256" key="6">
    <source>
        <dbReference type="ARBA" id="ARBA00023251"/>
    </source>
</evidence>
<dbReference type="InterPro" id="IPR050763">
    <property type="entry name" value="ABC_transporter_ATP-binding"/>
</dbReference>
<evidence type="ECO:0000256" key="7">
    <source>
        <dbReference type="SAM" id="MobiDB-lite"/>
    </source>
</evidence>
<name>A0A1G9CF91_ACTMZ</name>
<protein>
    <submittedName>
        <fullName evidence="9">ABC transporter</fullName>
    </submittedName>
</protein>
<dbReference type="GO" id="GO:0005886">
    <property type="term" value="C:plasma membrane"/>
    <property type="evidence" value="ECO:0007669"/>
    <property type="project" value="UniProtKB-SubCell"/>
</dbReference>
<dbReference type="Pfam" id="PF00005">
    <property type="entry name" value="ABC_tran"/>
    <property type="match status" value="1"/>
</dbReference>
<dbReference type="InterPro" id="IPR003593">
    <property type="entry name" value="AAA+_ATPase"/>
</dbReference>
<dbReference type="PROSITE" id="PS50893">
    <property type="entry name" value="ABC_TRANSPORTER_2"/>
    <property type="match status" value="1"/>
</dbReference>
<dbReference type="EMBL" id="FNFM01000008">
    <property type="protein sequence ID" value="SDK50134.1"/>
    <property type="molecule type" value="Genomic_DNA"/>
</dbReference>